<dbReference type="Proteomes" id="UP001172102">
    <property type="component" value="Unassembled WGS sequence"/>
</dbReference>
<evidence type="ECO:0000256" key="7">
    <source>
        <dbReference type="SAM" id="Phobius"/>
    </source>
</evidence>
<evidence type="ECO:0000256" key="4">
    <source>
        <dbReference type="ARBA" id="ARBA00023136"/>
    </source>
</evidence>
<evidence type="ECO:0000313" key="9">
    <source>
        <dbReference type="Proteomes" id="UP001172102"/>
    </source>
</evidence>
<dbReference type="EMBL" id="JAUKUA010000004">
    <property type="protein sequence ID" value="KAK0716273.1"/>
    <property type="molecule type" value="Genomic_DNA"/>
</dbReference>
<keyword evidence="2 7" id="KW-0812">Transmembrane</keyword>
<feature type="region of interest" description="Disordered" evidence="6">
    <location>
        <begin position="1"/>
        <end position="28"/>
    </location>
</feature>
<feature type="compositionally biased region" description="Basic residues" evidence="6">
    <location>
        <begin position="603"/>
        <end position="620"/>
    </location>
</feature>
<feature type="coiled-coil region" evidence="5">
    <location>
        <begin position="327"/>
        <end position="354"/>
    </location>
</feature>
<gene>
    <name evidence="8" type="ORF">B0H67DRAFT_260560</name>
</gene>
<dbReference type="InterPro" id="IPR002523">
    <property type="entry name" value="MgTranspt_CorA/ZnTranspt_ZntB"/>
</dbReference>
<evidence type="ECO:0000313" key="8">
    <source>
        <dbReference type="EMBL" id="KAK0716273.1"/>
    </source>
</evidence>
<keyword evidence="9" id="KW-1185">Reference proteome</keyword>
<sequence length="787" mass="91035">MTPQAKKYKHDEKMKFAPPEPKAAGQGQAVPLSSIPEHARIVETDDLESDGLDFSEILQADRGKHWSNLAIPRGLESRGETIALFMPILAYEEHRPRKKMTKAIGRTRHLRSTFTPKRASTIYSTSLSDEMDKRKKYDTSSVDAYLKVKNLQPLHCRRTLDQYCYYMLDNTEARDRDQVVYKWARKQEDRRKAPEGGRGPNTFGPEDDVFTETQEALFDDDGDDHRKAEMEFRPKNRPVIMVDQLWLWVLPDGTVISSLPNCANPAETYNLKYKLEMSLFDDLNNPIRSADDLTTAILKNCVDFFRREGPCFVKFQDCFQYSISNIAEEEARTYADYENAVKELERKEQGEETSMSTRDYTDTFSRITTETNRLVEIMDIQDELNIVDSVLLTQETVLESLVEHIKDVVTSNSSKTSGDGSKTKTALDYPTHIQEAIQIVKQNRRSVADMVTSAKRVQDDLKQLLDFKQQQSSAWEMRYSRKLAQQGRRQNNIMLMFTVVTIIFLPMSFISSFFAINIDAFPKDPGSGDTSWPLGTISAYLFGISLALSFPLILGACYINRVARMASKRPKKRAGPGGGSTATNTTKEHDSDSSDSDLDSKPHLSRHHHHHHHHHRIRSLSRRESIDSHTIGDTFTEEDENSDYAPLFHHFRFHHRIPLLRRLWKYGTYRVWELEGLDAGLEEFEWDYPLNQFRKMATWPVEEALRRVGLAKLSNRYSDHERAWRSNQEDDETMRQLVREKMEMRGPWEWEGGLLGRRRTGDDGVVVGDGDRLFRRKRRVGDEERMY</sequence>
<feature type="region of interest" description="Disordered" evidence="6">
    <location>
        <begin position="568"/>
        <end position="624"/>
    </location>
</feature>
<proteinExistence type="predicted"/>
<dbReference type="Pfam" id="PF01544">
    <property type="entry name" value="CorA"/>
    <property type="match status" value="1"/>
</dbReference>
<feature type="compositionally biased region" description="Basic and acidic residues" evidence="6">
    <location>
        <begin position="586"/>
        <end position="602"/>
    </location>
</feature>
<dbReference type="InterPro" id="IPR050829">
    <property type="entry name" value="CorA_MIT"/>
</dbReference>
<comment type="subcellular location">
    <subcellularLocation>
        <location evidence="1">Membrane</location>
        <topology evidence="1">Multi-pass membrane protein</topology>
    </subcellularLocation>
</comment>
<feature type="transmembrane region" description="Helical" evidence="7">
    <location>
        <begin position="493"/>
        <end position="517"/>
    </location>
</feature>
<evidence type="ECO:0000256" key="1">
    <source>
        <dbReference type="ARBA" id="ARBA00004141"/>
    </source>
</evidence>
<comment type="caution">
    <text evidence="8">The sequence shown here is derived from an EMBL/GenBank/DDBJ whole genome shotgun (WGS) entry which is preliminary data.</text>
</comment>
<organism evidence="8 9">
    <name type="scientific">Lasiosphaeris hirsuta</name>
    <dbReference type="NCBI Taxonomy" id="260670"/>
    <lineage>
        <taxon>Eukaryota</taxon>
        <taxon>Fungi</taxon>
        <taxon>Dikarya</taxon>
        <taxon>Ascomycota</taxon>
        <taxon>Pezizomycotina</taxon>
        <taxon>Sordariomycetes</taxon>
        <taxon>Sordariomycetidae</taxon>
        <taxon>Sordariales</taxon>
        <taxon>Lasiosphaeriaceae</taxon>
        <taxon>Lasiosphaeris</taxon>
    </lineage>
</organism>
<evidence type="ECO:0000256" key="3">
    <source>
        <dbReference type="ARBA" id="ARBA00022989"/>
    </source>
</evidence>
<dbReference type="PANTHER" id="PTHR47685">
    <property type="entry name" value="MAGNESIUM TRANSPORT PROTEIN CORA"/>
    <property type="match status" value="1"/>
</dbReference>
<evidence type="ECO:0000256" key="6">
    <source>
        <dbReference type="SAM" id="MobiDB-lite"/>
    </source>
</evidence>
<keyword evidence="3 7" id="KW-1133">Transmembrane helix</keyword>
<feature type="transmembrane region" description="Helical" evidence="7">
    <location>
        <begin position="537"/>
        <end position="559"/>
    </location>
</feature>
<dbReference type="GO" id="GO:0046873">
    <property type="term" value="F:metal ion transmembrane transporter activity"/>
    <property type="evidence" value="ECO:0007669"/>
    <property type="project" value="InterPro"/>
</dbReference>
<dbReference type="GO" id="GO:0016020">
    <property type="term" value="C:membrane"/>
    <property type="evidence" value="ECO:0007669"/>
    <property type="project" value="UniProtKB-SubCell"/>
</dbReference>
<dbReference type="AlphaFoldDB" id="A0AA40AI50"/>
<evidence type="ECO:0000256" key="5">
    <source>
        <dbReference type="SAM" id="Coils"/>
    </source>
</evidence>
<dbReference type="SUPFAM" id="SSF144083">
    <property type="entry name" value="Magnesium transport protein CorA, transmembrane region"/>
    <property type="match status" value="1"/>
</dbReference>
<dbReference type="PANTHER" id="PTHR47685:SF1">
    <property type="entry name" value="MAGNESIUM TRANSPORT PROTEIN CORA"/>
    <property type="match status" value="1"/>
</dbReference>
<keyword evidence="4 7" id="KW-0472">Membrane</keyword>
<reference evidence="8" key="1">
    <citation type="submission" date="2023-06" db="EMBL/GenBank/DDBJ databases">
        <title>Genome-scale phylogeny and comparative genomics of the fungal order Sordariales.</title>
        <authorList>
            <consortium name="Lawrence Berkeley National Laboratory"/>
            <person name="Hensen N."/>
            <person name="Bonometti L."/>
            <person name="Westerberg I."/>
            <person name="Brannstrom I.O."/>
            <person name="Guillou S."/>
            <person name="Cros-Aarteil S."/>
            <person name="Calhoun S."/>
            <person name="Haridas S."/>
            <person name="Kuo A."/>
            <person name="Mondo S."/>
            <person name="Pangilinan J."/>
            <person name="Riley R."/>
            <person name="Labutti K."/>
            <person name="Andreopoulos B."/>
            <person name="Lipzen A."/>
            <person name="Chen C."/>
            <person name="Yanf M."/>
            <person name="Daum C."/>
            <person name="Ng V."/>
            <person name="Clum A."/>
            <person name="Steindorff A."/>
            <person name="Ohm R."/>
            <person name="Martin F."/>
            <person name="Silar P."/>
            <person name="Natvig D."/>
            <person name="Lalanne C."/>
            <person name="Gautier V."/>
            <person name="Ament-Velasquez S.L."/>
            <person name="Kruys A."/>
            <person name="Hutchinson M.I."/>
            <person name="Powell A.J."/>
            <person name="Barry K."/>
            <person name="Miller A.N."/>
            <person name="Grigoriev I.V."/>
            <person name="Debuchy R."/>
            <person name="Gladieux P."/>
            <person name="Thoren M.H."/>
            <person name="Johannesson H."/>
        </authorList>
    </citation>
    <scope>NUCLEOTIDE SEQUENCE</scope>
    <source>
        <strain evidence="8">SMH4607-1</strain>
    </source>
</reference>
<keyword evidence="5" id="KW-0175">Coiled coil</keyword>
<feature type="region of interest" description="Disordered" evidence="6">
    <location>
        <begin position="187"/>
        <end position="207"/>
    </location>
</feature>
<protein>
    <submittedName>
        <fullName evidence="8">Uncharacterized protein</fullName>
    </submittedName>
</protein>
<evidence type="ECO:0000256" key="2">
    <source>
        <dbReference type="ARBA" id="ARBA00022692"/>
    </source>
</evidence>
<dbReference type="Gene3D" id="1.20.58.340">
    <property type="entry name" value="Magnesium transport protein CorA, transmembrane region"/>
    <property type="match status" value="1"/>
</dbReference>
<accession>A0AA40AI50</accession>
<dbReference type="InterPro" id="IPR045863">
    <property type="entry name" value="CorA_TM1_TM2"/>
</dbReference>
<name>A0AA40AI50_9PEZI</name>